<evidence type="ECO:0000313" key="2">
    <source>
        <dbReference type="EMBL" id="KIC53921.1"/>
    </source>
</evidence>
<dbReference type="AlphaFoldDB" id="A0A0B4CHM4"/>
<evidence type="ECO:0000259" key="1">
    <source>
        <dbReference type="Pfam" id="PF01814"/>
    </source>
</evidence>
<organism evidence="2 3">
    <name type="scientific">Brevundimonas nasdae</name>
    <dbReference type="NCBI Taxonomy" id="172043"/>
    <lineage>
        <taxon>Bacteria</taxon>
        <taxon>Pseudomonadati</taxon>
        <taxon>Pseudomonadota</taxon>
        <taxon>Alphaproteobacteria</taxon>
        <taxon>Caulobacterales</taxon>
        <taxon>Caulobacteraceae</taxon>
        <taxon>Brevundimonas</taxon>
    </lineage>
</organism>
<evidence type="ECO:0000313" key="3">
    <source>
        <dbReference type="Proteomes" id="UP000031166"/>
    </source>
</evidence>
<dbReference type="PANTHER" id="PTHR35585:SF1">
    <property type="entry name" value="HHE DOMAIN PROTEIN (AFU_ORTHOLOGUE AFUA_4G00730)"/>
    <property type="match status" value="1"/>
</dbReference>
<name>A0A0B4CHM4_9CAUL</name>
<dbReference type="PANTHER" id="PTHR35585">
    <property type="entry name" value="HHE DOMAIN PROTEIN (AFU_ORTHOLOGUE AFUA_4G00730)"/>
    <property type="match status" value="1"/>
</dbReference>
<reference evidence="2 3" key="1">
    <citation type="submission" date="2014-12" db="EMBL/GenBank/DDBJ databases">
        <title>Genome sequencing of Brevundimonas nasdae TPW30.</title>
        <authorList>
            <person name="Tan P.W."/>
            <person name="Chan K.-G."/>
        </authorList>
    </citation>
    <scope>NUCLEOTIDE SEQUENCE [LARGE SCALE GENOMIC DNA]</scope>
    <source>
        <strain evidence="2 3">TPW30</strain>
    </source>
</reference>
<accession>A0A0B4CHM4</accession>
<dbReference type="Pfam" id="PF01814">
    <property type="entry name" value="Hemerythrin"/>
    <property type="match status" value="1"/>
</dbReference>
<dbReference type="Proteomes" id="UP000031166">
    <property type="component" value="Unassembled WGS sequence"/>
</dbReference>
<dbReference type="InterPro" id="IPR012312">
    <property type="entry name" value="Hemerythrin-like"/>
</dbReference>
<comment type="caution">
    <text evidence="2">The sequence shown here is derived from an EMBL/GenBank/DDBJ whole genome shotgun (WGS) entry which is preliminary data.</text>
</comment>
<dbReference type="RefSeq" id="WP_039248666.1">
    <property type="nucleotide sequence ID" value="NZ_JWSY01000055.1"/>
</dbReference>
<dbReference type="STRING" id="172043.RM53_16210"/>
<proteinExistence type="predicted"/>
<dbReference type="EMBL" id="JWSY01000055">
    <property type="protein sequence ID" value="KIC53921.1"/>
    <property type="molecule type" value="Genomic_DNA"/>
</dbReference>
<gene>
    <name evidence="2" type="ORF">RM53_16210</name>
</gene>
<sequence>MSLIDKALAAVTPQPDDETRKAATEKARAASQAGDWLSLVLDHHDSIRAAFASGRTAKTAVERNAARDALAVVLNGHALAEELVLYPALGQAGEKMHAAHAYLEQTTTKAQMAELENIAPSKTAWLEKWAHIEGAVLTHLFEEESDWFLTLKAKGHHQIRLASRYAKEFERYAGAPQSRAA</sequence>
<feature type="domain" description="Hemerythrin-like" evidence="1">
    <location>
        <begin position="39"/>
        <end position="148"/>
    </location>
</feature>
<protein>
    <recommendedName>
        <fullName evidence="1">Hemerythrin-like domain-containing protein</fullName>
    </recommendedName>
</protein>